<sequence length="312" mass="34866">SFMGLSSDSFELGRVIPMETQVARRRINLISAHFAPSTDDVSLTNVLPMNCSSSLNSVVRRGDNRMHFARQGSASQGYFMRQATIEERSHKCDSISDSVVRRCDNRMHFARQGSGSQGYFMRQASIEEVTSAESDVPHKSSGYESSYNIFEAPLFSGPKRKEPNSAHTGQPMVQGCILTMNETPKFSRPSGRRKLHDEKRIHSSESEGIEWTPRMDIAESGRNYVMMVEIPGVNTNDIRVEVDDQKLAVRGIRSTQDWKVAGCSNGSISSYHKREISRGPYQVVWPLPAGVNKDGISAEFLNGFLEIIIPKL</sequence>
<evidence type="ECO:0000313" key="6">
    <source>
        <dbReference type="EMBL" id="KAF5481537.1"/>
    </source>
</evidence>
<evidence type="ECO:0000313" key="7">
    <source>
        <dbReference type="Proteomes" id="UP000619265"/>
    </source>
</evidence>
<feature type="domain" description="SHSP" evidence="5">
    <location>
        <begin position="206"/>
        <end position="312"/>
    </location>
</feature>
<comment type="caution">
    <text evidence="6">The sequence shown here is derived from an EMBL/GenBank/DDBJ whole genome shotgun (WGS) entry which is preliminary data.</text>
</comment>
<feature type="compositionally biased region" description="Basic and acidic residues" evidence="4">
    <location>
        <begin position="195"/>
        <end position="205"/>
    </location>
</feature>
<evidence type="ECO:0000256" key="2">
    <source>
        <dbReference type="PROSITE-ProRule" id="PRU00285"/>
    </source>
</evidence>
<evidence type="ECO:0000259" key="5">
    <source>
        <dbReference type="PROSITE" id="PS01031"/>
    </source>
</evidence>
<dbReference type="PROSITE" id="PS01031">
    <property type="entry name" value="SHSP"/>
    <property type="match status" value="1"/>
</dbReference>
<reference evidence="6" key="1">
    <citation type="submission" date="2015-10" db="EMBL/GenBank/DDBJ databases">
        <authorList>
            <person name="Martinez-Garcia P.J."/>
            <person name="Crepeau M.W."/>
            <person name="Puiu D."/>
            <person name="Gonzalez-Ibeas D."/>
            <person name="Whalen J."/>
            <person name="Stevens K."/>
            <person name="Paul R."/>
            <person name="Butterfield T."/>
            <person name="Britton M."/>
            <person name="Reagan R."/>
            <person name="Chakraborty S."/>
            <person name="Walawage S.L."/>
            <person name="Vasquez-Gross H.A."/>
            <person name="Cardeno C."/>
            <person name="Famula R."/>
            <person name="Pratt K."/>
            <person name="Kuruganti S."/>
            <person name="Aradhya M.K."/>
            <person name="Leslie C.A."/>
            <person name="Dandekar A.M."/>
            <person name="Salzberg S.L."/>
            <person name="Wegrzyn J.L."/>
            <person name="Langley C.H."/>
            <person name="Neale D.B."/>
        </authorList>
    </citation>
    <scope>NUCLEOTIDE SEQUENCE</scope>
    <source>
        <tissue evidence="6">Leaves</tissue>
    </source>
</reference>
<keyword evidence="1" id="KW-0346">Stress response</keyword>
<name>A0A833YEE1_JUGRE</name>
<comment type="similarity">
    <text evidence="2 3">Belongs to the small heat shock protein (HSP20) family.</text>
</comment>
<accession>A0A833YEE1</accession>
<dbReference type="Gene3D" id="2.60.40.790">
    <property type="match status" value="1"/>
</dbReference>
<feature type="region of interest" description="Disordered" evidence="4">
    <location>
        <begin position="183"/>
        <end position="207"/>
    </location>
</feature>
<organism evidence="6 7">
    <name type="scientific">Juglans regia</name>
    <name type="common">English walnut</name>
    <dbReference type="NCBI Taxonomy" id="51240"/>
    <lineage>
        <taxon>Eukaryota</taxon>
        <taxon>Viridiplantae</taxon>
        <taxon>Streptophyta</taxon>
        <taxon>Embryophyta</taxon>
        <taxon>Tracheophyta</taxon>
        <taxon>Spermatophyta</taxon>
        <taxon>Magnoliopsida</taxon>
        <taxon>eudicotyledons</taxon>
        <taxon>Gunneridae</taxon>
        <taxon>Pentapetalae</taxon>
        <taxon>rosids</taxon>
        <taxon>fabids</taxon>
        <taxon>Fagales</taxon>
        <taxon>Juglandaceae</taxon>
        <taxon>Juglans</taxon>
    </lineage>
</organism>
<feature type="non-terminal residue" evidence="6">
    <location>
        <position position="1"/>
    </location>
</feature>
<gene>
    <name evidence="6" type="ORF">F2P56_002178</name>
</gene>
<dbReference type="Proteomes" id="UP000619265">
    <property type="component" value="Unassembled WGS sequence"/>
</dbReference>
<dbReference type="PANTHER" id="PTHR46733:SF4">
    <property type="entry name" value="HEAT SHOCK PROTEIN 21, CHLOROPLASTIC"/>
    <property type="match status" value="1"/>
</dbReference>
<evidence type="ECO:0000256" key="4">
    <source>
        <dbReference type="SAM" id="MobiDB-lite"/>
    </source>
</evidence>
<evidence type="ECO:0000256" key="3">
    <source>
        <dbReference type="RuleBase" id="RU003616"/>
    </source>
</evidence>
<dbReference type="GO" id="GO:0009408">
    <property type="term" value="P:response to heat"/>
    <property type="evidence" value="ECO:0007669"/>
    <property type="project" value="InterPro"/>
</dbReference>
<dbReference type="CDD" id="cd06464">
    <property type="entry name" value="ACD_sHsps-like"/>
    <property type="match status" value="1"/>
</dbReference>
<dbReference type="InterPro" id="IPR002068">
    <property type="entry name" value="A-crystallin/Hsp20_dom"/>
</dbReference>
<reference evidence="6" key="2">
    <citation type="submission" date="2020-03" db="EMBL/GenBank/DDBJ databases">
        <title>Walnut 2.0.</title>
        <authorList>
            <person name="Marrano A."/>
            <person name="Britton M."/>
            <person name="Zimin A.V."/>
            <person name="Zaini P.A."/>
            <person name="Workman R."/>
            <person name="Puiu D."/>
            <person name="Bianco L."/>
            <person name="Allen B.J."/>
            <person name="Troggio M."/>
            <person name="Leslie C.A."/>
            <person name="Timp W."/>
            <person name="Dendekar A."/>
            <person name="Salzberg S.L."/>
            <person name="Neale D.B."/>
        </authorList>
    </citation>
    <scope>NUCLEOTIDE SEQUENCE</scope>
    <source>
        <tissue evidence="6">Leaves</tissue>
    </source>
</reference>
<protein>
    <recommendedName>
        <fullName evidence="5">SHSP domain-containing protein</fullName>
    </recommendedName>
</protein>
<dbReference type="AlphaFoldDB" id="A0A833YEE1"/>
<dbReference type="Pfam" id="PF00011">
    <property type="entry name" value="HSP20"/>
    <property type="match status" value="1"/>
</dbReference>
<dbReference type="EMBL" id="LIHL02000001">
    <property type="protein sequence ID" value="KAF5481537.1"/>
    <property type="molecule type" value="Genomic_DNA"/>
</dbReference>
<dbReference type="PANTHER" id="PTHR46733">
    <property type="entry name" value="26.5 KDA HEAT SHOCK PROTEIN, MITOCHONDRIAL"/>
    <property type="match status" value="1"/>
</dbReference>
<dbReference type="InterPro" id="IPR008978">
    <property type="entry name" value="HSP20-like_chaperone"/>
</dbReference>
<dbReference type="InterPro" id="IPR044587">
    <property type="entry name" value="HSP21-like"/>
</dbReference>
<dbReference type="Gramene" id="Jr01_23580_p1">
    <property type="protein sequence ID" value="cds.Jr01_23580_p1"/>
    <property type="gene ID" value="Jr01_23580"/>
</dbReference>
<proteinExistence type="inferred from homology"/>
<dbReference type="SUPFAM" id="SSF49764">
    <property type="entry name" value="HSP20-like chaperones"/>
    <property type="match status" value="1"/>
</dbReference>
<evidence type="ECO:0000256" key="1">
    <source>
        <dbReference type="ARBA" id="ARBA00023016"/>
    </source>
</evidence>